<dbReference type="Pfam" id="PF01753">
    <property type="entry name" value="zf-MYND"/>
    <property type="match status" value="1"/>
</dbReference>
<name>A0A915AAE5_PARUN</name>
<sequence length="282" mass="31939">MWRNGLLVERPMCWTVAPKYLPNYCSYCLEPDRTTKLEKCAACKSIFYCSRSCQKADWPMHKVECKFSKAMQISDDLVQSIICKIFINSFGLTSVFGKNIGIALCLQLSALDHSCKPTARIAFRGNECRMVPTLSNTTNVVLAHSYIDELLTVDERRKLLMERYKFDCKCDGCMDERRNKDMVAFSCEMCKKPIEIGANCPSCKIKMSAERKALCELAADLAESSTNALSRCPTATDRFTLCSKSLEVVDDVLYSFNVRRLALLRAAYEACVSLERCLLSIY</sequence>
<dbReference type="InterPro" id="IPR046341">
    <property type="entry name" value="SET_dom_sf"/>
</dbReference>
<dbReference type="PROSITE" id="PS50865">
    <property type="entry name" value="ZF_MYND_2"/>
    <property type="match status" value="1"/>
</dbReference>
<dbReference type="Gene3D" id="6.10.140.2220">
    <property type="match status" value="1"/>
</dbReference>
<keyword evidence="2 4" id="KW-0863">Zinc-finger</keyword>
<dbReference type="GO" id="GO:0008270">
    <property type="term" value="F:zinc ion binding"/>
    <property type="evidence" value="ECO:0007669"/>
    <property type="project" value="UniProtKB-KW"/>
</dbReference>
<dbReference type="PANTHER" id="PTHR12197:SF251">
    <property type="entry name" value="EG:BACR7C10.4 PROTEIN"/>
    <property type="match status" value="1"/>
</dbReference>
<dbReference type="SUPFAM" id="SSF82199">
    <property type="entry name" value="SET domain"/>
    <property type="match status" value="1"/>
</dbReference>
<dbReference type="PANTHER" id="PTHR12197">
    <property type="entry name" value="HISTONE-LYSINE N-METHYLTRANSFERASE SMYD"/>
    <property type="match status" value="1"/>
</dbReference>
<proteinExistence type="predicted"/>
<dbReference type="GO" id="GO:0005634">
    <property type="term" value="C:nucleus"/>
    <property type="evidence" value="ECO:0007669"/>
    <property type="project" value="TreeGrafter"/>
</dbReference>
<evidence type="ECO:0000256" key="1">
    <source>
        <dbReference type="ARBA" id="ARBA00022723"/>
    </source>
</evidence>
<dbReference type="Proteomes" id="UP000887569">
    <property type="component" value="Unplaced"/>
</dbReference>
<evidence type="ECO:0000259" key="5">
    <source>
        <dbReference type="PROSITE" id="PS50865"/>
    </source>
</evidence>
<feature type="domain" description="MYND-type" evidence="5">
    <location>
        <begin position="25"/>
        <end position="65"/>
    </location>
</feature>
<dbReference type="WBParaSite" id="PgR002_g040_t01">
    <property type="protein sequence ID" value="PgR002_g040_t01"/>
    <property type="gene ID" value="PgR002_g040"/>
</dbReference>
<keyword evidence="1" id="KW-0479">Metal-binding</keyword>
<keyword evidence="3" id="KW-0862">Zinc</keyword>
<dbReference type="InterPro" id="IPR050869">
    <property type="entry name" value="H3K4_H4K5_MeTrfase"/>
</dbReference>
<evidence type="ECO:0000256" key="2">
    <source>
        <dbReference type="ARBA" id="ARBA00022771"/>
    </source>
</evidence>
<dbReference type="Gene3D" id="2.170.270.10">
    <property type="entry name" value="SET domain"/>
    <property type="match status" value="1"/>
</dbReference>
<dbReference type="PROSITE" id="PS01360">
    <property type="entry name" value="ZF_MYND_1"/>
    <property type="match status" value="1"/>
</dbReference>
<dbReference type="AlphaFoldDB" id="A0A915AAE5"/>
<evidence type="ECO:0000313" key="6">
    <source>
        <dbReference type="Proteomes" id="UP000887569"/>
    </source>
</evidence>
<dbReference type="Gene3D" id="1.25.40.10">
    <property type="entry name" value="Tetratricopeptide repeat domain"/>
    <property type="match status" value="1"/>
</dbReference>
<dbReference type="InterPro" id="IPR011990">
    <property type="entry name" value="TPR-like_helical_dom_sf"/>
</dbReference>
<organism evidence="6 7">
    <name type="scientific">Parascaris univalens</name>
    <name type="common">Nematode worm</name>
    <dbReference type="NCBI Taxonomy" id="6257"/>
    <lineage>
        <taxon>Eukaryota</taxon>
        <taxon>Metazoa</taxon>
        <taxon>Ecdysozoa</taxon>
        <taxon>Nematoda</taxon>
        <taxon>Chromadorea</taxon>
        <taxon>Rhabditida</taxon>
        <taxon>Spirurina</taxon>
        <taxon>Ascaridomorpha</taxon>
        <taxon>Ascaridoidea</taxon>
        <taxon>Ascarididae</taxon>
        <taxon>Parascaris</taxon>
    </lineage>
</organism>
<evidence type="ECO:0000313" key="7">
    <source>
        <dbReference type="WBParaSite" id="PgR002_g040_t01"/>
    </source>
</evidence>
<evidence type="ECO:0000256" key="3">
    <source>
        <dbReference type="ARBA" id="ARBA00022833"/>
    </source>
</evidence>
<reference evidence="7" key="1">
    <citation type="submission" date="2022-11" db="UniProtKB">
        <authorList>
            <consortium name="WormBaseParasite"/>
        </authorList>
    </citation>
    <scope>IDENTIFICATION</scope>
</reference>
<protein>
    <submittedName>
        <fullName evidence="7">MYND-type domain-containing protein</fullName>
    </submittedName>
</protein>
<dbReference type="InterPro" id="IPR002893">
    <property type="entry name" value="Znf_MYND"/>
</dbReference>
<evidence type="ECO:0000256" key="4">
    <source>
        <dbReference type="PROSITE-ProRule" id="PRU00134"/>
    </source>
</evidence>
<accession>A0A915AAE5</accession>
<dbReference type="SUPFAM" id="SSF144232">
    <property type="entry name" value="HIT/MYND zinc finger-like"/>
    <property type="match status" value="1"/>
</dbReference>
<keyword evidence="6" id="KW-1185">Reference proteome</keyword>